<comment type="subcellular location">
    <subcellularLocation>
        <location evidence="9">Cytoplasm</location>
    </subcellularLocation>
    <text evidence="9">The SRP-RNC complex is targeted to the cytoplasmic membrane.</text>
</comment>
<dbReference type="Proteomes" id="UP000005496">
    <property type="component" value="Unassembled WGS sequence"/>
</dbReference>
<dbReference type="CDD" id="cd18539">
    <property type="entry name" value="SRP_G"/>
    <property type="match status" value="1"/>
</dbReference>
<dbReference type="EMBL" id="ACJN02000003">
    <property type="protein sequence ID" value="EFI34006.1"/>
    <property type="molecule type" value="Genomic_DNA"/>
</dbReference>
<dbReference type="InterPro" id="IPR004780">
    <property type="entry name" value="SRP"/>
</dbReference>
<dbReference type="InterPro" id="IPR004125">
    <property type="entry name" value="Signal_recog_particle_SRP54_M"/>
</dbReference>
<accession>D6STJ0</accession>
<keyword evidence="7 9" id="KW-0687">Ribonucleoprotein</keyword>
<dbReference type="InterPro" id="IPR036891">
    <property type="entry name" value="Signal_recog_part_SRP54_M_sf"/>
</dbReference>
<dbReference type="PROSITE" id="PS00300">
    <property type="entry name" value="SRP54"/>
    <property type="match status" value="1"/>
</dbReference>
<dbReference type="OrthoDB" id="9804720at2"/>
<dbReference type="InterPro" id="IPR000897">
    <property type="entry name" value="SRP54_GTPase_dom"/>
</dbReference>
<dbReference type="Gene3D" id="1.10.260.30">
    <property type="entry name" value="Signal recognition particle, SRP54 subunit, M-domain"/>
    <property type="match status" value="1"/>
</dbReference>
<keyword evidence="9" id="KW-0963">Cytoplasm</keyword>
<dbReference type="Pfam" id="PF02978">
    <property type="entry name" value="SRP_SPB"/>
    <property type="match status" value="1"/>
</dbReference>
<keyword evidence="6 9" id="KW-0733">Signal recognition particle</keyword>
<comment type="domain">
    <text evidence="9">Composed of three domains: the N-terminal N domain, which is responsible for interactions with the ribosome, the central G domain, which binds GTP, and the C-terminal M domain, which binds the RNA and the signal sequence of the RNC.</text>
</comment>
<dbReference type="Pfam" id="PF00448">
    <property type="entry name" value="SRP54"/>
    <property type="match status" value="1"/>
</dbReference>
<dbReference type="GO" id="GO:0005525">
    <property type="term" value="F:GTP binding"/>
    <property type="evidence" value="ECO:0007669"/>
    <property type="project" value="UniProtKB-UniRule"/>
</dbReference>
<dbReference type="SMART" id="SM00382">
    <property type="entry name" value="AAA"/>
    <property type="match status" value="1"/>
</dbReference>
<comment type="subunit">
    <text evidence="9">Part of the signal recognition particle protein translocation system, which is composed of SRP and FtsY.</text>
</comment>
<dbReference type="Pfam" id="PF02881">
    <property type="entry name" value="SRP54_N"/>
    <property type="match status" value="1"/>
</dbReference>
<evidence type="ECO:0000259" key="11">
    <source>
        <dbReference type="PROSITE" id="PS00300"/>
    </source>
</evidence>
<comment type="catalytic activity">
    <reaction evidence="8 9">
        <text>GTP + H2O = GDP + phosphate + H(+)</text>
        <dbReference type="Rhea" id="RHEA:19669"/>
        <dbReference type="ChEBI" id="CHEBI:15377"/>
        <dbReference type="ChEBI" id="CHEBI:15378"/>
        <dbReference type="ChEBI" id="CHEBI:37565"/>
        <dbReference type="ChEBI" id="CHEBI:43474"/>
        <dbReference type="ChEBI" id="CHEBI:58189"/>
        <dbReference type="EC" id="3.6.5.4"/>
    </reaction>
</comment>
<dbReference type="PANTHER" id="PTHR11564:SF5">
    <property type="entry name" value="SIGNAL RECOGNITION PARTICLE SUBUNIT SRP54"/>
    <property type="match status" value="1"/>
</dbReference>
<dbReference type="HAMAP" id="MF_00306">
    <property type="entry name" value="SRP54"/>
    <property type="match status" value="1"/>
</dbReference>
<evidence type="ECO:0000256" key="6">
    <source>
        <dbReference type="ARBA" id="ARBA00023135"/>
    </source>
</evidence>
<dbReference type="GO" id="GO:0048500">
    <property type="term" value="C:signal recognition particle"/>
    <property type="evidence" value="ECO:0007669"/>
    <property type="project" value="UniProtKB-UniRule"/>
</dbReference>
<comment type="similarity">
    <text evidence="1 9">Belongs to the GTP-binding SRP family. SRP54 subfamily.</text>
</comment>
<evidence type="ECO:0000256" key="8">
    <source>
        <dbReference type="ARBA" id="ARBA00048027"/>
    </source>
</evidence>
<evidence type="ECO:0000256" key="4">
    <source>
        <dbReference type="ARBA" id="ARBA00022884"/>
    </source>
</evidence>
<reference evidence="12" key="1">
    <citation type="submission" date="2010-05" db="EMBL/GenBank/DDBJ databases">
        <title>The draft genome of Desulfonatronospira thiodismutans ASO3-1.</title>
        <authorList>
            <consortium name="US DOE Joint Genome Institute (JGI-PGF)"/>
            <person name="Lucas S."/>
            <person name="Copeland A."/>
            <person name="Lapidus A."/>
            <person name="Cheng J.-F."/>
            <person name="Bruce D."/>
            <person name="Goodwin L."/>
            <person name="Pitluck S."/>
            <person name="Chertkov O."/>
            <person name="Brettin T."/>
            <person name="Detter J.C."/>
            <person name="Han C."/>
            <person name="Land M.L."/>
            <person name="Hauser L."/>
            <person name="Kyrpides N."/>
            <person name="Mikhailova N."/>
            <person name="Muyzer G."/>
            <person name="Woyke T."/>
        </authorList>
    </citation>
    <scope>NUCLEOTIDE SEQUENCE [LARGE SCALE GENOMIC DNA]</scope>
    <source>
        <strain evidence="12">ASO3-1</strain>
    </source>
</reference>
<keyword evidence="13" id="KW-1185">Reference proteome</keyword>
<feature type="domain" description="SRP54-type proteins GTP-binding" evidence="11">
    <location>
        <begin position="268"/>
        <end position="281"/>
    </location>
</feature>
<dbReference type="GO" id="GO:0008312">
    <property type="term" value="F:7S RNA binding"/>
    <property type="evidence" value="ECO:0007669"/>
    <property type="project" value="InterPro"/>
</dbReference>
<feature type="binding site" evidence="9">
    <location>
        <begin position="189"/>
        <end position="193"/>
    </location>
    <ligand>
        <name>GTP</name>
        <dbReference type="ChEBI" id="CHEBI:37565"/>
    </ligand>
</feature>
<sequence length="465" mass="51978">MFDSLSERLNSVFKKLKGHGRLDEQNIQAGMREVRLALLEADVNYKVVKDFTQRVKERALGQEVLKSLTPGQQVVKIVKEELEELLGGEQQGLDLKAKPPVVIMMVGLQGSGKTTSAGKLALHLKGLKYSPYLVPADVYRPAAIDQLHKLAGDLNMPAYPSTSSDNPVDICMRALEEARQKAYTAVIFDTAGRLHIDETLMQELVSIKEKCSPHEILFVADAMTGQDAVTVAQRFNDLLDITGVVLTKMEGDARGGAALSIKSITNKPIKFVGTGEKLTDLEVFHPDRVASRILGMGDVLTLIEKAQEDMDQDEARAMQEKFQKSKFDLDDFRKQMGRLKKMGSIEGLLKMIPGMGKMRDKLKNVQMPEKEMGKMDAMINSMTRQERSNPKIFNASRKQRVARGSGTTVQDVNQLLTNFDQMQKMMKKMVGKDGQPQLDMNSQGMPVPGRTKTKRKKVKRRKKKK</sequence>
<gene>
    <name evidence="9" type="primary">ffh</name>
    <name evidence="12" type="ORF">Dthio_PD1345</name>
</gene>
<protein>
    <recommendedName>
        <fullName evidence="9">Signal recognition particle protein</fullName>
        <ecNumber evidence="9">3.6.5.4</ecNumber>
    </recommendedName>
    <alternativeName>
        <fullName evidence="9">Fifty-four homolog</fullName>
    </alternativeName>
</protein>
<keyword evidence="2 9" id="KW-0547">Nucleotide-binding</keyword>
<feature type="binding site" evidence="9">
    <location>
        <begin position="107"/>
        <end position="114"/>
    </location>
    <ligand>
        <name>GTP</name>
        <dbReference type="ChEBI" id="CHEBI:37565"/>
    </ligand>
</feature>
<evidence type="ECO:0000256" key="3">
    <source>
        <dbReference type="ARBA" id="ARBA00022801"/>
    </source>
</evidence>
<evidence type="ECO:0000256" key="9">
    <source>
        <dbReference type="HAMAP-Rule" id="MF_00306"/>
    </source>
</evidence>
<dbReference type="FunFam" id="3.40.50.300:FF:000022">
    <property type="entry name" value="Signal recognition particle 54 kDa subunit"/>
    <property type="match status" value="1"/>
</dbReference>
<evidence type="ECO:0000256" key="1">
    <source>
        <dbReference type="ARBA" id="ARBA00005450"/>
    </source>
</evidence>
<evidence type="ECO:0000256" key="2">
    <source>
        <dbReference type="ARBA" id="ARBA00022741"/>
    </source>
</evidence>
<dbReference type="InterPro" id="IPR042101">
    <property type="entry name" value="SRP54_N_sf"/>
</dbReference>
<dbReference type="SUPFAM" id="SSF52540">
    <property type="entry name" value="P-loop containing nucleoside triphosphate hydrolases"/>
    <property type="match status" value="1"/>
</dbReference>
<dbReference type="eggNOG" id="COG0541">
    <property type="taxonomic scope" value="Bacteria"/>
</dbReference>
<organism evidence="12 13">
    <name type="scientific">Desulfonatronospira thiodismutans ASO3-1</name>
    <dbReference type="NCBI Taxonomy" id="555779"/>
    <lineage>
        <taxon>Bacteria</taxon>
        <taxon>Pseudomonadati</taxon>
        <taxon>Thermodesulfobacteriota</taxon>
        <taxon>Desulfovibrionia</taxon>
        <taxon>Desulfovibrionales</taxon>
        <taxon>Desulfonatronovibrionaceae</taxon>
        <taxon>Desulfonatronospira</taxon>
    </lineage>
</organism>
<feature type="compositionally biased region" description="Basic residues" evidence="10">
    <location>
        <begin position="451"/>
        <end position="465"/>
    </location>
</feature>
<keyword evidence="5 9" id="KW-0342">GTP-binding</keyword>
<dbReference type="GO" id="GO:0003924">
    <property type="term" value="F:GTPase activity"/>
    <property type="evidence" value="ECO:0007669"/>
    <property type="project" value="UniProtKB-UniRule"/>
</dbReference>
<evidence type="ECO:0000313" key="13">
    <source>
        <dbReference type="Proteomes" id="UP000005496"/>
    </source>
</evidence>
<comment type="function">
    <text evidence="9">Involved in targeting and insertion of nascent membrane proteins into the cytoplasmic membrane. Binds to the hydrophobic signal sequence of the ribosome-nascent chain (RNC) as it emerges from the ribosomes. The SRP-RNC complex is then targeted to the cytoplasmic membrane where it interacts with the SRP receptor FtsY.</text>
</comment>
<evidence type="ECO:0000256" key="10">
    <source>
        <dbReference type="SAM" id="MobiDB-lite"/>
    </source>
</evidence>
<comment type="caution">
    <text evidence="12">The sequence shown here is derived from an EMBL/GenBank/DDBJ whole genome shotgun (WGS) entry which is preliminary data.</text>
</comment>
<dbReference type="Gene3D" id="1.20.120.140">
    <property type="entry name" value="Signal recognition particle SRP54, nucleotide-binding domain"/>
    <property type="match status" value="1"/>
</dbReference>
<evidence type="ECO:0000256" key="5">
    <source>
        <dbReference type="ARBA" id="ARBA00023134"/>
    </source>
</evidence>
<dbReference type="SMART" id="SM00963">
    <property type="entry name" value="SRP54_N"/>
    <property type="match status" value="1"/>
</dbReference>
<proteinExistence type="inferred from homology"/>
<comment type="caution">
    <text evidence="9">Lacks conserved residue(s) required for the propagation of feature annotation.</text>
</comment>
<dbReference type="InterPro" id="IPR027417">
    <property type="entry name" value="P-loop_NTPase"/>
</dbReference>
<dbReference type="AlphaFoldDB" id="D6STJ0"/>
<dbReference type="Gene3D" id="3.40.50.300">
    <property type="entry name" value="P-loop containing nucleotide triphosphate hydrolases"/>
    <property type="match status" value="1"/>
</dbReference>
<dbReference type="SUPFAM" id="SSF47446">
    <property type="entry name" value="Signal peptide-binding domain"/>
    <property type="match status" value="1"/>
</dbReference>
<evidence type="ECO:0000313" key="12">
    <source>
        <dbReference type="EMBL" id="EFI34006.1"/>
    </source>
</evidence>
<feature type="region of interest" description="Disordered" evidence="10">
    <location>
        <begin position="428"/>
        <end position="465"/>
    </location>
</feature>
<dbReference type="SMART" id="SM00962">
    <property type="entry name" value="SRP54"/>
    <property type="match status" value="1"/>
</dbReference>
<dbReference type="GO" id="GO:0006614">
    <property type="term" value="P:SRP-dependent cotranslational protein targeting to membrane"/>
    <property type="evidence" value="ECO:0007669"/>
    <property type="project" value="InterPro"/>
</dbReference>
<evidence type="ECO:0000256" key="7">
    <source>
        <dbReference type="ARBA" id="ARBA00023274"/>
    </source>
</evidence>
<dbReference type="InterPro" id="IPR013822">
    <property type="entry name" value="Signal_recog_particl_SRP54_hlx"/>
</dbReference>
<name>D6STJ0_9BACT</name>
<dbReference type="EC" id="3.6.5.4" evidence="9"/>
<dbReference type="RefSeq" id="WP_008871355.1">
    <property type="nucleotide sequence ID" value="NZ_ACJN02000003.1"/>
</dbReference>
<dbReference type="NCBIfam" id="TIGR00959">
    <property type="entry name" value="ffh"/>
    <property type="match status" value="1"/>
</dbReference>
<keyword evidence="3 9" id="KW-0378">Hydrolase</keyword>
<dbReference type="InterPro" id="IPR022941">
    <property type="entry name" value="SRP54"/>
</dbReference>
<dbReference type="InterPro" id="IPR003593">
    <property type="entry name" value="AAA+_ATPase"/>
</dbReference>
<keyword evidence="4 9" id="KW-0694">RNA-binding</keyword>
<dbReference type="PANTHER" id="PTHR11564">
    <property type="entry name" value="SIGNAL RECOGNITION PARTICLE 54K PROTEIN SRP54"/>
    <property type="match status" value="1"/>
</dbReference>